<dbReference type="InterPro" id="IPR000182">
    <property type="entry name" value="GNAT_dom"/>
</dbReference>
<dbReference type="Gene3D" id="3.40.630.30">
    <property type="match status" value="1"/>
</dbReference>
<dbReference type="InterPro" id="IPR016181">
    <property type="entry name" value="Acyl_CoA_acyltransferase"/>
</dbReference>
<dbReference type="EMBL" id="JBHRZH010000051">
    <property type="protein sequence ID" value="MFC3766389.1"/>
    <property type="molecule type" value="Genomic_DNA"/>
</dbReference>
<protein>
    <submittedName>
        <fullName evidence="2">GNAT family N-acetyltransferase</fullName>
        <ecNumber evidence="2">2.3.-.-</ecNumber>
    </submittedName>
</protein>
<evidence type="ECO:0000313" key="2">
    <source>
        <dbReference type="EMBL" id="MFC3766389.1"/>
    </source>
</evidence>
<name>A0ABV7YQQ0_9ACTN</name>
<dbReference type="Pfam" id="PF13302">
    <property type="entry name" value="Acetyltransf_3"/>
    <property type="match status" value="1"/>
</dbReference>
<dbReference type="InterPro" id="IPR051531">
    <property type="entry name" value="N-acetyltransferase"/>
</dbReference>
<dbReference type="PANTHER" id="PTHR43792">
    <property type="entry name" value="GNAT FAMILY, PUTATIVE (AFU_ORTHOLOGUE AFUA_3G00765)-RELATED-RELATED"/>
    <property type="match status" value="1"/>
</dbReference>
<dbReference type="Proteomes" id="UP001595699">
    <property type="component" value="Unassembled WGS sequence"/>
</dbReference>
<reference evidence="3" key="1">
    <citation type="journal article" date="2019" name="Int. J. Syst. Evol. Microbiol.">
        <title>The Global Catalogue of Microorganisms (GCM) 10K type strain sequencing project: providing services to taxonomists for standard genome sequencing and annotation.</title>
        <authorList>
            <consortium name="The Broad Institute Genomics Platform"/>
            <consortium name="The Broad Institute Genome Sequencing Center for Infectious Disease"/>
            <person name="Wu L."/>
            <person name="Ma J."/>
        </authorList>
    </citation>
    <scope>NUCLEOTIDE SEQUENCE [LARGE SCALE GENOMIC DNA]</scope>
    <source>
        <strain evidence="3">CGMCC 4.7241</strain>
    </source>
</reference>
<evidence type="ECO:0000313" key="3">
    <source>
        <dbReference type="Proteomes" id="UP001595699"/>
    </source>
</evidence>
<keyword evidence="2" id="KW-0808">Transferase</keyword>
<dbReference type="GO" id="GO:0016746">
    <property type="term" value="F:acyltransferase activity"/>
    <property type="evidence" value="ECO:0007669"/>
    <property type="project" value="UniProtKB-KW"/>
</dbReference>
<proteinExistence type="predicted"/>
<keyword evidence="3" id="KW-1185">Reference proteome</keyword>
<gene>
    <name evidence="2" type="ORF">ACFOUW_36555</name>
</gene>
<sequence length="154" mass="16843">MRLRVVGDLDAIAAASRDEETRRWLDDEPMDEAARASSMERVEAAWRSGTSAPMIVADARTDEAMGLVNLQVREDGTAIAYSVFPSHRGKGVAPRAVELVTGWALEELGLTELLLEANQDNVASIRVAEKCGFEDRGSRPNDDGNVTRVFARAR</sequence>
<feature type="domain" description="N-acetyltransferase" evidence="1">
    <location>
        <begin position="1"/>
        <end position="154"/>
    </location>
</feature>
<dbReference type="RefSeq" id="WP_205118001.1">
    <property type="nucleotide sequence ID" value="NZ_JAFBCM010000001.1"/>
</dbReference>
<dbReference type="SUPFAM" id="SSF55729">
    <property type="entry name" value="Acyl-CoA N-acyltransferases (Nat)"/>
    <property type="match status" value="1"/>
</dbReference>
<accession>A0ABV7YQQ0</accession>
<comment type="caution">
    <text evidence="2">The sequence shown here is derived from an EMBL/GenBank/DDBJ whole genome shotgun (WGS) entry which is preliminary data.</text>
</comment>
<dbReference type="EC" id="2.3.-.-" evidence="2"/>
<keyword evidence="2" id="KW-0012">Acyltransferase</keyword>
<dbReference type="PROSITE" id="PS51186">
    <property type="entry name" value="GNAT"/>
    <property type="match status" value="1"/>
</dbReference>
<organism evidence="2 3">
    <name type="scientific">Tenggerimyces flavus</name>
    <dbReference type="NCBI Taxonomy" id="1708749"/>
    <lineage>
        <taxon>Bacteria</taxon>
        <taxon>Bacillati</taxon>
        <taxon>Actinomycetota</taxon>
        <taxon>Actinomycetes</taxon>
        <taxon>Propionibacteriales</taxon>
        <taxon>Nocardioidaceae</taxon>
        <taxon>Tenggerimyces</taxon>
    </lineage>
</organism>
<evidence type="ECO:0000259" key="1">
    <source>
        <dbReference type="PROSITE" id="PS51186"/>
    </source>
</evidence>